<dbReference type="GO" id="GO:0055085">
    <property type="term" value="P:transmembrane transport"/>
    <property type="evidence" value="ECO:0007669"/>
    <property type="project" value="InterPro"/>
</dbReference>
<gene>
    <name evidence="9" type="ORF">ATH84_103434</name>
</gene>
<evidence type="ECO:0000256" key="3">
    <source>
        <dbReference type="ARBA" id="ARBA00022475"/>
    </source>
</evidence>
<keyword evidence="5 7" id="KW-1133">Transmembrane helix</keyword>
<evidence type="ECO:0000256" key="6">
    <source>
        <dbReference type="ARBA" id="ARBA00023136"/>
    </source>
</evidence>
<feature type="transmembrane region" description="Helical" evidence="7">
    <location>
        <begin position="12"/>
        <end position="37"/>
    </location>
</feature>
<feature type="transmembrane region" description="Helical" evidence="7">
    <location>
        <begin position="211"/>
        <end position="234"/>
    </location>
</feature>
<dbReference type="PROSITE" id="PS50928">
    <property type="entry name" value="ABC_TM1"/>
    <property type="match status" value="1"/>
</dbReference>
<dbReference type="EMBL" id="QUMX01000034">
    <property type="protein sequence ID" value="REG36569.1"/>
    <property type="molecule type" value="Genomic_DNA"/>
</dbReference>
<dbReference type="PANTHER" id="PTHR30193">
    <property type="entry name" value="ABC TRANSPORTER PERMEASE PROTEIN"/>
    <property type="match status" value="1"/>
</dbReference>
<dbReference type="RefSeq" id="WP_036755523.1">
    <property type="nucleotide sequence ID" value="NZ_CP035286.1"/>
</dbReference>
<evidence type="ECO:0000256" key="5">
    <source>
        <dbReference type="ARBA" id="ARBA00022989"/>
    </source>
</evidence>
<feature type="domain" description="ABC transmembrane type-1" evidence="8">
    <location>
        <begin position="69"/>
        <end position="280"/>
    </location>
</feature>
<feature type="transmembrane region" description="Helical" evidence="7">
    <location>
        <begin position="155"/>
        <end position="178"/>
    </location>
</feature>
<evidence type="ECO:0000256" key="4">
    <source>
        <dbReference type="ARBA" id="ARBA00022692"/>
    </source>
</evidence>
<dbReference type="Gene3D" id="1.10.3720.10">
    <property type="entry name" value="MetI-like"/>
    <property type="match status" value="1"/>
</dbReference>
<reference evidence="9 10" key="1">
    <citation type="submission" date="2018-08" db="EMBL/GenBank/DDBJ databases">
        <title>Genomic Encyclopedia of Archaeal and Bacterial Type Strains, Phase II (KMG-II): from individual species to whole genera.</title>
        <authorList>
            <person name="Goeker M."/>
        </authorList>
    </citation>
    <scope>NUCLEOTIDE SEQUENCE [LARGE SCALE GENOMIC DNA]</scope>
    <source>
        <strain evidence="9 10">DSM 582</strain>
    </source>
</reference>
<dbReference type="CDD" id="cd06261">
    <property type="entry name" value="TM_PBP2"/>
    <property type="match status" value="1"/>
</dbReference>
<name>A0AAQ0HER8_PARVE</name>
<feature type="transmembrane region" description="Helical" evidence="7">
    <location>
        <begin position="106"/>
        <end position="123"/>
    </location>
</feature>
<comment type="similarity">
    <text evidence="7">Belongs to the binding-protein-dependent transport system permease family.</text>
</comment>
<comment type="subcellular location">
    <subcellularLocation>
        <location evidence="1 7">Cell membrane</location>
        <topology evidence="1 7">Multi-pass membrane protein</topology>
    </subcellularLocation>
</comment>
<evidence type="ECO:0000313" key="9">
    <source>
        <dbReference type="EMBL" id="REG36569.1"/>
    </source>
</evidence>
<dbReference type="AlphaFoldDB" id="A0AAQ0HER8"/>
<evidence type="ECO:0000256" key="1">
    <source>
        <dbReference type="ARBA" id="ARBA00004651"/>
    </source>
</evidence>
<feature type="transmembrane region" description="Helical" evidence="7">
    <location>
        <begin position="73"/>
        <end position="94"/>
    </location>
</feature>
<dbReference type="SUPFAM" id="SSF161098">
    <property type="entry name" value="MetI-like"/>
    <property type="match status" value="1"/>
</dbReference>
<keyword evidence="6 7" id="KW-0472">Membrane</keyword>
<protein>
    <submittedName>
        <fullName evidence="9">Sorbitol ABC transporter membrane protein /mannitol ABC transporter membrane protein</fullName>
    </submittedName>
</protein>
<keyword evidence="2 7" id="KW-0813">Transport</keyword>
<dbReference type="GO" id="GO:0005886">
    <property type="term" value="C:plasma membrane"/>
    <property type="evidence" value="ECO:0007669"/>
    <property type="project" value="UniProtKB-SubCell"/>
</dbReference>
<dbReference type="Proteomes" id="UP000256794">
    <property type="component" value="Unassembled WGS sequence"/>
</dbReference>
<keyword evidence="4 7" id="KW-0812">Transmembrane</keyword>
<evidence type="ECO:0000259" key="8">
    <source>
        <dbReference type="PROSITE" id="PS50928"/>
    </source>
</evidence>
<dbReference type="InterPro" id="IPR000515">
    <property type="entry name" value="MetI-like"/>
</dbReference>
<accession>A0AAQ0HER8</accession>
<dbReference type="InterPro" id="IPR051393">
    <property type="entry name" value="ABC_transporter_permease"/>
</dbReference>
<proteinExistence type="inferred from homology"/>
<keyword evidence="10" id="KW-1185">Reference proteome</keyword>
<feature type="transmembrane region" description="Helical" evidence="7">
    <location>
        <begin position="254"/>
        <end position="280"/>
    </location>
</feature>
<sequence length="290" mass="31807">MATAHSRALARLMVSPSVILLLLWMIVPLGMTVYFSFLRYNLLMPGMETWAGFDNYYYFATQPSFWIALKNTLYLVLGVLAITVIGGIALALLLNQPFWGQGIVRVMIIAPFFVMPTVSALVWKNFFMNPVNGMFAHLAKALGFAPLDFLSQAPLMSIILIVSWSWLPFATLILLTALQSLDSEQMEAAEMDGAGWLSRFRYLTLPHLTRSITVVVLIQTIFLLSIFAEILVTTNGGPGVASTNLPFLVYSQSLLSFDVGGGSAGGIIAVILANIVAIFLMRMIGKNLDA</sequence>
<evidence type="ECO:0000256" key="2">
    <source>
        <dbReference type="ARBA" id="ARBA00022448"/>
    </source>
</evidence>
<evidence type="ECO:0000313" key="10">
    <source>
        <dbReference type="Proteomes" id="UP000256794"/>
    </source>
</evidence>
<dbReference type="PANTHER" id="PTHR30193:SF45">
    <property type="entry name" value="ABC TRANSPORTER PERMEASE PROTEIN"/>
    <property type="match status" value="1"/>
</dbReference>
<comment type="caution">
    <text evidence="9">The sequence shown here is derived from an EMBL/GenBank/DDBJ whole genome shotgun (WGS) entry which is preliminary data.</text>
</comment>
<organism evidence="9 10">
    <name type="scientific">Paracoccus versutus</name>
    <name type="common">Thiobacillus versutus</name>
    <dbReference type="NCBI Taxonomy" id="34007"/>
    <lineage>
        <taxon>Bacteria</taxon>
        <taxon>Pseudomonadati</taxon>
        <taxon>Pseudomonadota</taxon>
        <taxon>Alphaproteobacteria</taxon>
        <taxon>Rhodobacterales</taxon>
        <taxon>Paracoccaceae</taxon>
        <taxon>Paracoccus</taxon>
    </lineage>
</organism>
<dbReference type="InterPro" id="IPR035906">
    <property type="entry name" value="MetI-like_sf"/>
</dbReference>
<keyword evidence="3" id="KW-1003">Cell membrane</keyword>
<dbReference type="Pfam" id="PF00528">
    <property type="entry name" value="BPD_transp_1"/>
    <property type="match status" value="1"/>
</dbReference>
<evidence type="ECO:0000256" key="7">
    <source>
        <dbReference type="RuleBase" id="RU363032"/>
    </source>
</evidence>